<proteinExistence type="predicted"/>
<reference evidence="2" key="1">
    <citation type="submission" date="2016-09" db="EMBL/GenBank/DDBJ databases">
        <title>Comparative genomics of the Campylobacter concisus group.</title>
        <authorList>
            <person name="Miller W.G."/>
            <person name="Yee E."/>
            <person name="Chapman M.H."/>
            <person name="Huynh S."/>
            <person name="Bono J.L."/>
            <person name="On S.L.W."/>
            <person name="StLeger J."/>
            <person name="Foster G."/>
            <person name="Parker C.T."/>
        </authorList>
    </citation>
    <scope>NUCLEOTIDE SEQUENCE [LARGE SCALE GENOMIC DNA]</scope>
    <source>
        <strain evidence="2">RM18021</strain>
    </source>
</reference>
<protein>
    <submittedName>
        <fullName evidence="1">Uncharacterized protein</fullName>
    </submittedName>
</protein>
<keyword evidence="2" id="KW-1185">Reference proteome</keyword>
<accession>A0A1S6U8G9</accession>
<evidence type="ECO:0000313" key="1">
    <source>
        <dbReference type="EMBL" id="AQW88003.1"/>
    </source>
</evidence>
<name>A0A1S6U8G9_9BACT</name>
<sequence>MSFFNGWQEFATEGASVSFYKKDDFIGFDSRKCMPPEPMVNAMVALNLVKDKNTKIIMINHKFPVGLIPKIEDKFDIEREDLENGEVKLIFTLKQNASLPNFETKQICHG</sequence>
<dbReference type="Proteomes" id="UP000190868">
    <property type="component" value="Chromosome"/>
</dbReference>
<organism evidence="1 2">
    <name type="scientific">Campylobacter pinnipediorum subsp. caledonicus</name>
    <dbReference type="NCBI Taxonomy" id="1874362"/>
    <lineage>
        <taxon>Bacteria</taxon>
        <taxon>Pseudomonadati</taxon>
        <taxon>Campylobacterota</taxon>
        <taxon>Epsilonproteobacteria</taxon>
        <taxon>Campylobacterales</taxon>
        <taxon>Campylobacteraceae</taxon>
        <taxon>Campylobacter</taxon>
    </lineage>
</organism>
<evidence type="ECO:0000313" key="2">
    <source>
        <dbReference type="Proteomes" id="UP000190868"/>
    </source>
</evidence>
<dbReference type="EMBL" id="CP017258">
    <property type="protein sequence ID" value="AQW88003.1"/>
    <property type="molecule type" value="Genomic_DNA"/>
</dbReference>
<dbReference type="AlphaFoldDB" id="A0A1S6U8G9"/>
<gene>
    <name evidence="1" type="ORF">CPIN18021_1206</name>
</gene>